<evidence type="ECO:0000313" key="6">
    <source>
        <dbReference type="Proteomes" id="UP001152797"/>
    </source>
</evidence>
<reference evidence="3" key="1">
    <citation type="submission" date="2022-10" db="EMBL/GenBank/DDBJ databases">
        <authorList>
            <person name="Chen Y."/>
            <person name="Dougan E. K."/>
            <person name="Chan C."/>
            <person name="Rhodes N."/>
            <person name="Thang M."/>
        </authorList>
    </citation>
    <scope>NUCLEOTIDE SEQUENCE</scope>
</reference>
<evidence type="ECO:0000313" key="4">
    <source>
        <dbReference type="EMBL" id="CAL1125628.1"/>
    </source>
</evidence>
<feature type="region of interest" description="Disordered" evidence="1">
    <location>
        <begin position="79"/>
        <end position="131"/>
    </location>
</feature>
<dbReference type="Gene3D" id="4.10.860.10">
    <property type="entry name" value="UVR domain"/>
    <property type="match status" value="1"/>
</dbReference>
<dbReference type="SUPFAM" id="SSF46600">
    <property type="entry name" value="C-terminal UvrC-binding domain of UvrB"/>
    <property type="match status" value="1"/>
</dbReference>
<dbReference type="InterPro" id="IPR036876">
    <property type="entry name" value="UVR_dom_sf"/>
</dbReference>
<keyword evidence="6" id="KW-1185">Reference proteome</keyword>
<dbReference type="InterPro" id="IPR032585">
    <property type="entry name" value="DUF4912"/>
</dbReference>
<feature type="domain" description="UVR" evidence="2">
    <location>
        <begin position="634"/>
        <end position="669"/>
    </location>
</feature>
<evidence type="ECO:0000259" key="2">
    <source>
        <dbReference type="PROSITE" id="PS50151"/>
    </source>
</evidence>
<feature type="compositionally biased region" description="Low complexity" evidence="1">
    <location>
        <begin position="88"/>
        <end position="104"/>
    </location>
</feature>
<feature type="compositionally biased region" description="Basic residues" evidence="1">
    <location>
        <begin position="105"/>
        <end position="116"/>
    </location>
</feature>
<evidence type="ECO:0000313" key="3">
    <source>
        <dbReference type="EMBL" id="CAI3972253.1"/>
    </source>
</evidence>
<dbReference type="Proteomes" id="UP001152797">
    <property type="component" value="Unassembled WGS sequence"/>
</dbReference>
<evidence type="ECO:0000313" key="5">
    <source>
        <dbReference type="EMBL" id="CAL4759565.1"/>
    </source>
</evidence>
<sequence>MDCQEGTGVSISQGWRSNYPFSLLCLCADLIRKTRRAVPQMTAAKLQSYTARDLGQMAKKKGVRGWHSMTKAQLVRALVKAGQKKSRTTTTKKASTSKNGVAAKKSTKKSAKPRTKSAKEQPVRKQNPRVKRRLAEVRMREHWFKNLSAKTEEANGNGSVEKRDRLVLMVRDAYWLHAHWDLTRQRVERARAAMGQNWHDCKPILRLMKIDTSSHNGAETLVRDIPIHGGVNNWYIDVQDPPQSYRVEIGYISADEQFYSMARSNIVTTPKASSSDSIDENWTDVAESFEKVYAMSASSGDGPASVELQELFEERLRRPMGSPMISRFGVEAQGVGESARGFDFMVDAELIVYGATSPNAHVTLQGDPVQLRADGTFTVRFSMPNCRQVIPVVASSANGVEQRTIVLAVERNTKDITEALEGWPFQPNEISVRLVRGDDGSDKVQLRLDLGLLQMEVEGRPDGQRPHDCDSLLDYFEAKQKQHDTANPDEAAFQLEPDDCEQLLREGIQYYHRYLSFWHLDQYESCARDTKRNLRLLKFVRQNARRERDKLQFDRWRPYLVMMHARSIGTPLLNDERFNEALVTVDDGIAQIRRFLEDYDQTEHADQCSELTQLLTWREEIVQLQDDGQEPAKEDPLLTLRSELKQAIDQEQFEEAARIRDEIHRLTGSGPGEKL</sequence>
<dbReference type="InterPro" id="IPR001943">
    <property type="entry name" value="UVR_dom"/>
</dbReference>
<evidence type="ECO:0000256" key="1">
    <source>
        <dbReference type="SAM" id="MobiDB-lite"/>
    </source>
</evidence>
<organism evidence="3">
    <name type="scientific">Cladocopium goreaui</name>
    <dbReference type="NCBI Taxonomy" id="2562237"/>
    <lineage>
        <taxon>Eukaryota</taxon>
        <taxon>Sar</taxon>
        <taxon>Alveolata</taxon>
        <taxon>Dinophyceae</taxon>
        <taxon>Suessiales</taxon>
        <taxon>Symbiodiniaceae</taxon>
        <taxon>Cladocopium</taxon>
    </lineage>
</organism>
<accession>A0A9P1BEY4</accession>
<dbReference type="EMBL" id="CAMXCT010000001">
    <property type="protein sequence ID" value="CAI3972253.1"/>
    <property type="molecule type" value="Genomic_DNA"/>
</dbReference>
<dbReference type="Pfam" id="PF02151">
    <property type="entry name" value="UVR"/>
    <property type="match status" value="1"/>
</dbReference>
<proteinExistence type="predicted"/>
<name>A0A9P1BEY4_9DINO</name>
<dbReference type="EMBL" id="CAMXCT020000001">
    <property type="protein sequence ID" value="CAL1125628.1"/>
    <property type="molecule type" value="Genomic_DNA"/>
</dbReference>
<comment type="caution">
    <text evidence="3">The sequence shown here is derived from an EMBL/GenBank/DDBJ whole genome shotgun (WGS) entry which is preliminary data.</text>
</comment>
<dbReference type="Pfam" id="PF16258">
    <property type="entry name" value="DUF4912"/>
    <property type="match status" value="1"/>
</dbReference>
<reference evidence="4" key="2">
    <citation type="submission" date="2024-04" db="EMBL/GenBank/DDBJ databases">
        <authorList>
            <person name="Chen Y."/>
            <person name="Shah S."/>
            <person name="Dougan E. K."/>
            <person name="Thang M."/>
            <person name="Chan C."/>
        </authorList>
    </citation>
    <scope>NUCLEOTIDE SEQUENCE [LARGE SCALE GENOMIC DNA]</scope>
</reference>
<dbReference type="AlphaFoldDB" id="A0A9P1BEY4"/>
<protein>
    <submittedName>
        <fullName evidence="5">DUF4912 domain-containing protein</fullName>
    </submittedName>
</protein>
<dbReference type="PROSITE" id="PS50151">
    <property type="entry name" value="UVR"/>
    <property type="match status" value="1"/>
</dbReference>
<dbReference type="EMBL" id="CAMXCT030000001">
    <property type="protein sequence ID" value="CAL4759565.1"/>
    <property type="molecule type" value="Genomic_DNA"/>
</dbReference>
<gene>
    <name evidence="3" type="ORF">C1SCF055_LOCUS843</name>
</gene>